<keyword evidence="1" id="KW-0479">Metal-binding</keyword>
<proteinExistence type="predicted"/>
<gene>
    <name evidence="5" type="ORF">BT63DRAFT_461442</name>
</gene>
<evidence type="ECO:0000313" key="5">
    <source>
        <dbReference type="EMBL" id="KAF2663333.1"/>
    </source>
</evidence>
<keyword evidence="2" id="KW-0863">Zinc-finger</keyword>
<dbReference type="EMBL" id="MU004246">
    <property type="protein sequence ID" value="KAF2663333.1"/>
    <property type="molecule type" value="Genomic_DNA"/>
</dbReference>
<reference evidence="5" key="1">
    <citation type="journal article" date="2020" name="Stud. Mycol.">
        <title>101 Dothideomycetes genomes: a test case for predicting lifestyles and emergence of pathogens.</title>
        <authorList>
            <person name="Haridas S."/>
            <person name="Albert R."/>
            <person name="Binder M."/>
            <person name="Bloem J."/>
            <person name="Labutti K."/>
            <person name="Salamov A."/>
            <person name="Andreopoulos B."/>
            <person name="Baker S."/>
            <person name="Barry K."/>
            <person name="Bills G."/>
            <person name="Bluhm B."/>
            <person name="Cannon C."/>
            <person name="Castanera R."/>
            <person name="Culley D."/>
            <person name="Daum C."/>
            <person name="Ezra D."/>
            <person name="Gonzalez J."/>
            <person name="Henrissat B."/>
            <person name="Kuo A."/>
            <person name="Liang C."/>
            <person name="Lipzen A."/>
            <person name="Lutzoni F."/>
            <person name="Magnuson J."/>
            <person name="Mondo S."/>
            <person name="Nolan M."/>
            <person name="Ohm R."/>
            <person name="Pangilinan J."/>
            <person name="Park H.-J."/>
            <person name="Ramirez L."/>
            <person name="Alfaro M."/>
            <person name="Sun H."/>
            <person name="Tritt A."/>
            <person name="Yoshinaga Y."/>
            <person name="Zwiers L.-H."/>
            <person name="Turgeon B."/>
            <person name="Goodwin S."/>
            <person name="Spatafora J."/>
            <person name="Crous P."/>
            <person name="Grigoriev I."/>
        </authorList>
    </citation>
    <scope>NUCLEOTIDE SEQUENCE</scope>
    <source>
        <strain evidence="5">CBS 115976</strain>
    </source>
</reference>
<sequence length="132" mass="14525">MSSQTLSTMISSRTVRLDESNADLPLETILCHFSTMRPCFSTVDSLPAHLPYTPELGLNLTGTTQCPTTVWTCCRCGNHNGVVAPQCLECPHERCTDCKTETVKDCSDQGCPDSTQLDMNSVRMIEAGDKHR</sequence>
<dbReference type="InterPro" id="IPR001876">
    <property type="entry name" value="Znf_RanBP2"/>
</dbReference>
<dbReference type="OrthoDB" id="4846766at2759"/>
<keyword evidence="6" id="KW-1185">Reference proteome</keyword>
<protein>
    <recommendedName>
        <fullName evidence="4">RanBP2-type domain-containing protein</fullName>
    </recommendedName>
</protein>
<dbReference type="Proteomes" id="UP000799302">
    <property type="component" value="Unassembled WGS sequence"/>
</dbReference>
<evidence type="ECO:0000256" key="1">
    <source>
        <dbReference type="ARBA" id="ARBA00022723"/>
    </source>
</evidence>
<dbReference type="AlphaFoldDB" id="A0A6A6TWK1"/>
<accession>A0A6A6TWK1</accession>
<organism evidence="5 6">
    <name type="scientific">Microthyrium microscopicum</name>
    <dbReference type="NCBI Taxonomy" id="703497"/>
    <lineage>
        <taxon>Eukaryota</taxon>
        <taxon>Fungi</taxon>
        <taxon>Dikarya</taxon>
        <taxon>Ascomycota</taxon>
        <taxon>Pezizomycotina</taxon>
        <taxon>Dothideomycetes</taxon>
        <taxon>Dothideomycetes incertae sedis</taxon>
        <taxon>Microthyriales</taxon>
        <taxon>Microthyriaceae</taxon>
        <taxon>Microthyrium</taxon>
    </lineage>
</organism>
<evidence type="ECO:0000256" key="3">
    <source>
        <dbReference type="ARBA" id="ARBA00022833"/>
    </source>
</evidence>
<dbReference type="GO" id="GO:0008270">
    <property type="term" value="F:zinc ion binding"/>
    <property type="evidence" value="ECO:0007669"/>
    <property type="project" value="UniProtKB-KW"/>
</dbReference>
<dbReference type="PROSITE" id="PS01358">
    <property type="entry name" value="ZF_RANBP2_1"/>
    <property type="match status" value="1"/>
</dbReference>
<feature type="domain" description="RanBP2-type" evidence="4">
    <location>
        <begin position="71"/>
        <end position="90"/>
    </location>
</feature>
<evidence type="ECO:0000259" key="4">
    <source>
        <dbReference type="PROSITE" id="PS01358"/>
    </source>
</evidence>
<name>A0A6A6TWK1_9PEZI</name>
<evidence type="ECO:0000256" key="2">
    <source>
        <dbReference type="ARBA" id="ARBA00022771"/>
    </source>
</evidence>
<keyword evidence="3" id="KW-0862">Zinc</keyword>
<evidence type="ECO:0000313" key="6">
    <source>
        <dbReference type="Proteomes" id="UP000799302"/>
    </source>
</evidence>